<dbReference type="Proteomes" id="UP000252519">
    <property type="component" value="Unassembled WGS sequence"/>
</dbReference>
<accession>A0A368FTC0</accession>
<dbReference type="AlphaFoldDB" id="A0A368FTC0"/>
<evidence type="ECO:0000313" key="2">
    <source>
        <dbReference type="Proteomes" id="UP000252519"/>
    </source>
</evidence>
<comment type="caution">
    <text evidence="1">The sequence shown here is derived from an EMBL/GenBank/DDBJ whole genome shotgun (WGS) entry which is preliminary data.</text>
</comment>
<keyword evidence="2" id="KW-1185">Reference proteome</keyword>
<dbReference type="EMBL" id="JOJR01000664">
    <property type="protein sequence ID" value="RCN35436.1"/>
    <property type="molecule type" value="Genomic_DNA"/>
</dbReference>
<proteinExistence type="predicted"/>
<protein>
    <submittedName>
        <fullName evidence="1">Uncharacterized protein</fullName>
    </submittedName>
</protein>
<gene>
    <name evidence="1" type="ORF">ANCCAN_18708</name>
</gene>
<name>A0A368FTC0_ANCCA</name>
<dbReference type="OrthoDB" id="5863082at2759"/>
<reference evidence="1 2" key="1">
    <citation type="submission" date="2014-10" db="EMBL/GenBank/DDBJ databases">
        <title>Draft genome of the hookworm Ancylostoma caninum.</title>
        <authorList>
            <person name="Mitreva M."/>
        </authorList>
    </citation>
    <scope>NUCLEOTIDE SEQUENCE [LARGE SCALE GENOMIC DNA]</scope>
    <source>
        <strain evidence="1 2">Baltimore</strain>
    </source>
</reference>
<evidence type="ECO:0000313" key="1">
    <source>
        <dbReference type="EMBL" id="RCN35436.1"/>
    </source>
</evidence>
<organism evidence="1 2">
    <name type="scientific">Ancylostoma caninum</name>
    <name type="common">Dog hookworm</name>
    <dbReference type="NCBI Taxonomy" id="29170"/>
    <lineage>
        <taxon>Eukaryota</taxon>
        <taxon>Metazoa</taxon>
        <taxon>Ecdysozoa</taxon>
        <taxon>Nematoda</taxon>
        <taxon>Chromadorea</taxon>
        <taxon>Rhabditida</taxon>
        <taxon>Rhabditina</taxon>
        <taxon>Rhabditomorpha</taxon>
        <taxon>Strongyloidea</taxon>
        <taxon>Ancylostomatidae</taxon>
        <taxon>Ancylostomatinae</taxon>
        <taxon>Ancylostoma</taxon>
    </lineage>
</organism>
<sequence length="167" mass="18813">MVPAVAQTGVADAQQETDFVKSYTTLFNMKYEQWKKVEPIMLDELIEMLKDTRETIRNDSALMPADTSLSLISIPDDLPQLRRPKTGFRRVVSRAEASSNDLKANQEVMLINEYGKRQAVASPSRIRRSSQRLRLKDPVSRALSGDSIDIEAFGPYGAFHVLDHSLC</sequence>